<evidence type="ECO:0000256" key="1">
    <source>
        <dbReference type="SAM" id="MobiDB-lite"/>
    </source>
</evidence>
<proteinExistence type="predicted"/>
<sequence>MGWPDRRHRSARPGSVKRRKAARHPTHAAWTGFVKAVTGFVNL</sequence>
<feature type="region of interest" description="Disordered" evidence="1">
    <location>
        <begin position="1"/>
        <end position="26"/>
    </location>
</feature>
<dbReference type="Proteomes" id="UP001055286">
    <property type="component" value="Unassembled WGS sequence"/>
</dbReference>
<comment type="caution">
    <text evidence="2">The sequence shown here is derived from an EMBL/GenBank/DDBJ whole genome shotgun (WGS) entry which is preliminary data.</text>
</comment>
<name>A0AA37HI17_9HYPH</name>
<reference evidence="2" key="1">
    <citation type="journal article" date="2016" name="Front. Microbiol.">
        <title>Genome Sequence of the Piezophilic, Mesophilic Sulfate-Reducing Bacterium Desulfovibrio indicus J2T.</title>
        <authorList>
            <person name="Cao J."/>
            <person name="Maignien L."/>
            <person name="Shao Z."/>
            <person name="Alain K."/>
            <person name="Jebbar M."/>
        </authorList>
    </citation>
    <scope>NUCLEOTIDE SEQUENCE</scope>
    <source>
        <strain evidence="2">JCM 32048</strain>
    </source>
</reference>
<protein>
    <submittedName>
        <fullName evidence="2">Uncharacterized protein</fullName>
    </submittedName>
</protein>
<dbReference type="AlphaFoldDB" id="A0AA37HI17"/>
<keyword evidence="3" id="KW-1185">Reference proteome</keyword>
<accession>A0AA37HI17</accession>
<reference evidence="2" key="2">
    <citation type="submission" date="2021-08" db="EMBL/GenBank/DDBJ databases">
        <authorList>
            <person name="Tani A."/>
            <person name="Ola A."/>
            <person name="Ogura Y."/>
            <person name="Katsura K."/>
            <person name="Hayashi T."/>
        </authorList>
    </citation>
    <scope>NUCLEOTIDE SEQUENCE</scope>
    <source>
        <strain evidence="2">JCM 32048</strain>
    </source>
</reference>
<organism evidence="2 3">
    <name type="scientific">Methylobacterium frigidaeris</name>
    <dbReference type="NCBI Taxonomy" id="2038277"/>
    <lineage>
        <taxon>Bacteria</taxon>
        <taxon>Pseudomonadati</taxon>
        <taxon>Pseudomonadota</taxon>
        <taxon>Alphaproteobacteria</taxon>
        <taxon>Hyphomicrobiales</taxon>
        <taxon>Methylobacteriaceae</taxon>
        <taxon>Methylobacterium</taxon>
    </lineage>
</organism>
<evidence type="ECO:0000313" key="2">
    <source>
        <dbReference type="EMBL" id="GJD65959.1"/>
    </source>
</evidence>
<gene>
    <name evidence="2" type="ORF">MPEAHAMD_6155</name>
</gene>
<evidence type="ECO:0000313" key="3">
    <source>
        <dbReference type="Proteomes" id="UP001055286"/>
    </source>
</evidence>
<dbReference type="EMBL" id="BPQJ01000051">
    <property type="protein sequence ID" value="GJD65959.1"/>
    <property type="molecule type" value="Genomic_DNA"/>
</dbReference>